<gene>
    <name evidence="1" type="ORF">QX51_01305</name>
</gene>
<dbReference type="AlphaFoldDB" id="A0A0B3VPI3"/>
<organism evidence="1 2">
    <name type="scientific">Terrisporobacter othiniensis</name>
    <dbReference type="NCBI Taxonomy" id="1577792"/>
    <lineage>
        <taxon>Bacteria</taxon>
        <taxon>Bacillati</taxon>
        <taxon>Bacillota</taxon>
        <taxon>Clostridia</taxon>
        <taxon>Peptostreptococcales</taxon>
        <taxon>Peptostreptococcaceae</taxon>
        <taxon>Terrisporobacter</taxon>
    </lineage>
</organism>
<comment type="caution">
    <text evidence="1">The sequence shown here is derived from an EMBL/GenBank/DDBJ whole genome shotgun (WGS) entry which is preliminary data.</text>
</comment>
<dbReference type="Proteomes" id="UP000031189">
    <property type="component" value="Unassembled WGS sequence"/>
</dbReference>
<evidence type="ECO:0000313" key="2">
    <source>
        <dbReference type="Proteomes" id="UP000031189"/>
    </source>
</evidence>
<sequence length="85" mass="9896">MNLKNPINHNCNIKCPKCNHTYLYDFKIEDIKKSTPRKSSVKNSYEFLTYLICKNPLCNYDIEIKGQVIENPSNILDSIKITSIK</sequence>
<evidence type="ECO:0000313" key="1">
    <source>
        <dbReference type="EMBL" id="KHS58696.1"/>
    </source>
</evidence>
<name>A0A0B3VPI3_9FIRM</name>
<proteinExistence type="predicted"/>
<reference evidence="1 2" key="1">
    <citation type="submission" date="2014-12" db="EMBL/GenBank/DDBJ databases">
        <title>Draft genome sequence of Terrisporobacter sp. 08-306576, isolated from the blood culture of a bacteremia patient.</title>
        <authorList>
            <person name="Lund L.C."/>
            <person name="Sydenham T.V."/>
            <person name="Hogh S.V."/>
            <person name="Skov M.N."/>
            <person name="Kemp M."/>
            <person name="Justesen U.S."/>
        </authorList>
    </citation>
    <scope>NUCLEOTIDE SEQUENCE [LARGE SCALE GENOMIC DNA]</scope>
    <source>
        <strain evidence="1 2">08-306576</strain>
    </source>
</reference>
<dbReference type="EMBL" id="JWHR01000016">
    <property type="protein sequence ID" value="KHS58696.1"/>
    <property type="molecule type" value="Genomic_DNA"/>
</dbReference>
<dbReference type="RefSeq" id="WP_039678100.1">
    <property type="nucleotide sequence ID" value="NZ_JAXECK010000032.1"/>
</dbReference>
<accession>A0A0B3VPI3</accession>
<dbReference type="OrthoDB" id="1753181at2"/>
<protein>
    <submittedName>
        <fullName evidence="1">Uncharacterized protein</fullName>
    </submittedName>
</protein>
<keyword evidence="2" id="KW-1185">Reference proteome</keyword>
<dbReference type="STRING" id="1577792.QX51_01305"/>